<evidence type="ECO:0000256" key="7">
    <source>
        <dbReference type="ARBA" id="ARBA00022792"/>
    </source>
</evidence>
<dbReference type="Pfam" id="PF04678">
    <property type="entry name" value="MCU"/>
    <property type="match status" value="1"/>
</dbReference>
<keyword evidence="8 15" id="KW-0106">Calcium</keyword>
<comment type="subcellular location">
    <subcellularLocation>
        <location evidence="1 15">Mitochondrion inner membrane</location>
        <topology evidence="1 15">Multi-pass membrane protein</topology>
    </subcellularLocation>
</comment>
<evidence type="ECO:0000256" key="10">
    <source>
        <dbReference type="ARBA" id="ARBA00023065"/>
    </source>
</evidence>
<proteinExistence type="inferred from homology"/>
<dbReference type="PANTHER" id="PTHR13462">
    <property type="entry name" value="CALCIUM UNIPORTER PROTEIN, MITOCHONDRIAL"/>
    <property type="match status" value="1"/>
</dbReference>
<dbReference type="GeneID" id="112690574"/>
<dbReference type="Proteomes" id="UP000694846">
    <property type="component" value="Unplaced"/>
</dbReference>
<dbReference type="OrthoDB" id="278338at2759"/>
<keyword evidence="11 15" id="KW-0496">Mitochondrion</keyword>
<protein>
    <recommendedName>
        <fullName evidence="15">Calcium uniporter protein</fullName>
    </recommendedName>
</protein>
<keyword evidence="10 15" id="KW-0406">Ion transport</keyword>
<keyword evidence="4 15" id="KW-0109">Calcium transport</keyword>
<evidence type="ECO:0000259" key="17">
    <source>
        <dbReference type="Pfam" id="PF04678"/>
    </source>
</evidence>
<evidence type="ECO:0000256" key="15">
    <source>
        <dbReference type="RuleBase" id="RU367035"/>
    </source>
</evidence>
<feature type="coiled-coil region" evidence="16">
    <location>
        <begin position="194"/>
        <end position="224"/>
    </location>
</feature>
<evidence type="ECO:0000256" key="3">
    <source>
        <dbReference type="ARBA" id="ARBA00022448"/>
    </source>
</evidence>
<evidence type="ECO:0000256" key="4">
    <source>
        <dbReference type="ARBA" id="ARBA00022568"/>
    </source>
</evidence>
<gene>
    <name evidence="19" type="primary">LOC112690574</name>
</gene>
<dbReference type="PANTHER" id="PTHR13462:SF10">
    <property type="entry name" value="CALCIUM UNIPORTER PROTEIN, MITOCHONDRIAL"/>
    <property type="match status" value="1"/>
</dbReference>
<dbReference type="GO" id="GO:0005262">
    <property type="term" value="F:calcium channel activity"/>
    <property type="evidence" value="ECO:0007669"/>
    <property type="project" value="UniProtKB-UniRule"/>
</dbReference>
<keyword evidence="18" id="KW-1185">Reference proteome</keyword>
<evidence type="ECO:0000256" key="16">
    <source>
        <dbReference type="SAM" id="Coils"/>
    </source>
</evidence>
<comment type="domain">
    <text evidence="15">The selectivity filter, in which calcium ions are arranged in single file, is composed of two acidic rings separated by one helical turn along the central axis of the channel pore.</text>
</comment>
<dbReference type="InterPro" id="IPR039055">
    <property type="entry name" value="MCU_fam"/>
</dbReference>
<evidence type="ECO:0000256" key="2">
    <source>
        <dbReference type="ARBA" id="ARBA00005653"/>
    </source>
</evidence>
<comment type="similarity">
    <text evidence="2 15">Belongs to the MCU (TC 1.A.77) family.</text>
</comment>
<comment type="catalytic activity">
    <reaction evidence="14">
        <text>Ca(2+)(in) = Ca(2+)(out)</text>
        <dbReference type="Rhea" id="RHEA:29671"/>
        <dbReference type="ChEBI" id="CHEBI:29108"/>
    </reaction>
</comment>
<keyword evidence="5 15" id="KW-0107">Calcium channel</keyword>
<evidence type="ECO:0000256" key="13">
    <source>
        <dbReference type="ARBA" id="ARBA00023303"/>
    </source>
</evidence>
<evidence type="ECO:0000256" key="1">
    <source>
        <dbReference type="ARBA" id="ARBA00004448"/>
    </source>
</evidence>
<sequence length="396" mass="45345">MAANAAYLVVRARIIFGFAQHRRDVTGGGITRICRTFDVTQRCRRHHSKRWSSSMSTFTADGSEQKQTIIKSSYDESEIHIELRRGLPTVTVPLPSRRELCQFTLRPVTNTVGDFTNMLRTEDPGIDRVVVSSSDGVRIASSNTIESLMEEDFRLTINDRIFTVKVPPHKKLTKEDMERLSGVRTLVSQLYESLNVEEHQIKQERELLAKLEELKVKLEPLEKKRQSIDLVASRQTSVLTWVGLGLMSVQFGILARLTWWEYSWDIMEPVTYFVTYGTAMAVYAYYVLTKQEYLMPDVRDRQYLITMHKKARKSGLDLHMYNQLKDQMSCVQTDLARLKDPLIPPHRSQVLFDPLAGSDSLGAEPQGLWSELMARLKSLRDVVRSGGGKKTTTNRI</sequence>
<keyword evidence="13 15" id="KW-0407">Ion channel</keyword>
<dbReference type="RefSeq" id="XP_025420394.1">
    <property type="nucleotide sequence ID" value="XM_025564609.1"/>
</dbReference>
<accession>A0A8B8GB03</accession>
<dbReference type="CTD" id="90550"/>
<keyword evidence="9 15" id="KW-1133">Transmembrane helix</keyword>
<keyword evidence="12 15" id="KW-0472">Membrane</keyword>
<evidence type="ECO:0000256" key="5">
    <source>
        <dbReference type="ARBA" id="ARBA00022673"/>
    </source>
</evidence>
<feature type="transmembrane region" description="Helical" evidence="15">
    <location>
        <begin position="238"/>
        <end position="258"/>
    </location>
</feature>
<evidence type="ECO:0000256" key="12">
    <source>
        <dbReference type="ARBA" id="ARBA00023136"/>
    </source>
</evidence>
<keyword evidence="6 15" id="KW-0812">Transmembrane</keyword>
<evidence type="ECO:0000313" key="18">
    <source>
        <dbReference type="Proteomes" id="UP000694846"/>
    </source>
</evidence>
<comment type="function">
    <text evidence="15">Mitochondrial inner membrane calcium uniporter that mediates calcium uptake into mitochondria. Mitochondrial calcium homeostasis plays key roles in cellular physiology and regulates cell bioenergetics, cytoplasmic calcium signals and activation of cell death pathways.</text>
</comment>
<name>A0A8B8GB03_9HEMI</name>
<dbReference type="GO" id="GO:1990246">
    <property type="term" value="C:uniplex complex"/>
    <property type="evidence" value="ECO:0007669"/>
    <property type="project" value="TreeGrafter"/>
</dbReference>
<organism evidence="18 19">
    <name type="scientific">Sipha flava</name>
    <name type="common">yellow sugarcane aphid</name>
    <dbReference type="NCBI Taxonomy" id="143950"/>
    <lineage>
        <taxon>Eukaryota</taxon>
        <taxon>Metazoa</taxon>
        <taxon>Ecdysozoa</taxon>
        <taxon>Arthropoda</taxon>
        <taxon>Hexapoda</taxon>
        <taxon>Insecta</taxon>
        <taxon>Pterygota</taxon>
        <taxon>Neoptera</taxon>
        <taxon>Paraneoptera</taxon>
        <taxon>Hemiptera</taxon>
        <taxon>Sternorrhyncha</taxon>
        <taxon>Aphidomorpha</taxon>
        <taxon>Aphidoidea</taxon>
        <taxon>Aphididae</taxon>
        <taxon>Sipha</taxon>
    </lineage>
</organism>
<evidence type="ECO:0000256" key="8">
    <source>
        <dbReference type="ARBA" id="ARBA00022837"/>
    </source>
</evidence>
<keyword evidence="3 15" id="KW-0813">Transport</keyword>
<dbReference type="GO" id="GO:0051560">
    <property type="term" value="P:mitochondrial calcium ion homeostasis"/>
    <property type="evidence" value="ECO:0007669"/>
    <property type="project" value="UniProtKB-UniRule"/>
</dbReference>
<keyword evidence="7 15" id="KW-0999">Mitochondrion inner membrane</keyword>
<dbReference type="GO" id="GO:0036444">
    <property type="term" value="P:calcium import into the mitochondrion"/>
    <property type="evidence" value="ECO:0007669"/>
    <property type="project" value="TreeGrafter"/>
</dbReference>
<feature type="domain" description="Calcium uniporter protein C-terminal" evidence="17">
    <location>
        <begin position="122"/>
        <end position="324"/>
    </location>
</feature>
<evidence type="ECO:0000313" key="19">
    <source>
        <dbReference type="RefSeq" id="XP_025420394.1"/>
    </source>
</evidence>
<dbReference type="AlphaFoldDB" id="A0A8B8GB03"/>
<dbReference type="InterPro" id="IPR006769">
    <property type="entry name" value="MCU_C"/>
</dbReference>
<feature type="transmembrane region" description="Helical" evidence="15">
    <location>
        <begin position="270"/>
        <end position="288"/>
    </location>
</feature>
<evidence type="ECO:0000256" key="11">
    <source>
        <dbReference type="ARBA" id="ARBA00023128"/>
    </source>
</evidence>
<evidence type="ECO:0000256" key="14">
    <source>
        <dbReference type="ARBA" id="ARBA00036634"/>
    </source>
</evidence>
<reference evidence="19" key="1">
    <citation type="submission" date="2025-08" db="UniProtKB">
        <authorList>
            <consortium name="RefSeq"/>
        </authorList>
    </citation>
    <scope>IDENTIFICATION</scope>
    <source>
        <tissue evidence="19">Whole body</tissue>
    </source>
</reference>
<evidence type="ECO:0000256" key="6">
    <source>
        <dbReference type="ARBA" id="ARBA00022692"/>
    </source>
</evidence>
<keyword evidence="16" id="KW-0175">Coiled coil</keyword>
<evidence type="ECO:0000256" key="9">
    <source>
        <dbReference type="ARBA" id="ARBA00022989"/>
    </source>
</evidence>
<dbReference type="GO" id="GO:0015292">
    <property type="term" value="F:uniporter activity"/>
    <property type="evidence" value="ECO:0007669"/>
    <property type="project" value="UniProtKB-UniRule"/>
</dbReference>